<evidence type="ECO:0008006" key="4">
    <source>
        <dbReference type="Google" id="ProtNLM"/>
    </source>
</evidence>
<keyword evidence="1" id="KW-1133">Transmembrane helix</keyword>
<feature type="transmembrane region" description="Helical" evidence="1">
    <location>
        <begin position="101"/>
        <end position="121"/>
    </location>
</feature>
<dbReference type="Proteomes" id="UP000443153">
    <property type="component" value="Unassembled WGS sequence"/>
</dbReference>
<feature type="transmembrane region" description="Helical" evidence="1">
    <location>
        <begin position="178"/>
        <end position="196"/>
    </location>
</feature>
<organism evidence="2 3">
    <name type="scientific">Maribacter luteus</name>
    <dbReference type="NCBI Taxonomy" id="2594478"/>
    <lineage>
        <taxon>Bacteria</taxon>
        <taxon>Pseudomonadati</taxon>
        <taxon>Bacteroidota</taxon>
        <taxon>Flavobacteriia</taxon>
        <taxon>Flavobacteriales</taxon>
        <taxon>Flavobacteriaceae</taxon>
        <taxon>Maribacter</taxon>
    </lineage>
</organism>
<name>A0A6I2MI38_9FLAO</name>
<feature type="transmembrane region" description="Helical" evidence="1">
    <location>
        <begin position="12"/>
        <end position="31"/>
    </location>
</feature>
<sequence length="400" mass="46024">MMNLRNHVHLALGYFITAAFLGLLLRSFQIFEFPFNYKFIVHGHSHIALLGWVYVGLTTLLFKLFLVQEGLNREYRRIFWFTQITLVGMLVTFPFQGYALFSIVFSTLFLVASYWFTWFFVKNVPDGLRRTSSYQCIRFALIYMVLSSIGPWLLGIIMNTMGSGSVWYRLAIYFYLHFQYNGWMVLALMGLFFYVLEQRNIIIPKKMFTTFFWSMNLGIVFTFFLSTLWIPPSIVLNILGGVGALLQLVALVILVKFILAGYFDLKNVLSGFQIKALSIVLVLLFIKMGMQLVTSLPYFSKLASIILDFTIGYLHLTFLGVITIALFTFFDHFKLLEIGNKAFTAFVMGFFLSEGLIFYKGIAAWLGFGIFDGYFEFLALASLLIFVSLVSLLLPKWFGD</sequence>
<dbReference type="AlphaFoldDB" id="A0A6I2MI38"/>
<feature type="transmembrane region" description="Helical" evidence="1">
    <location>
        <begin position="311"/>
        <end position="330"/>
    </location>
</feature>
<feature type="transmembrane region" description="Helical" evidence="1">
    <location>
        <begin position="342"/>
        <end position="368"/>
    </location>
</feature>
<feature type="transmembrane region" description="Helical" evidence="1">
    <location>
        <begin position="374"/>
        <end position="394"/>
    </location>
</feature>
<feature type="transmembrane region" description="Helical" evidence="1">
    <location>
        <begin position="208"/>
        <end position="230"/>
    </location>
</feature>
<proteinExistence type="predicted"/>
<dbReference type="EMBL" id="WKJH01000002">
    <property type="protein sequence ID" value="MRX63503.1"/>
    <property type="molecule type" value="Genomic_DNA"/>
</dbReference>
<evidence type="ECO:0000313" key="2">
    <source>
        <dbReference type="EMBL" id="MRX63503.1"/>
    </source>
</evidence>
<feature type="transmembrane region" description="Helical" evidence="1">
    <location>
        <begin position="242"/>
        <end position="265"/>
    </location>
</feature>
<comment type="caution">
    <text evidence="2">The sequence shown here is derived from an EMBL/GenBank/DDBJ whole genome shotgun (WGS) entry which is preliminary data.</text>
</comment>
<keyword evidence="1" id="KW-0472">Membrane</keyword>
<evidence type="ECO:0000256" key="1">
    <source>
        <dbReference type="SAM" id="Phobius"/>
    </source>
</evidence>
<evidence type="ECO:0000313" key="3">
    <source>
        <dbReference type="Proteomes" id="UP000443153"/>
    </source>
</evidence>
<keyword evidence="1" id="KW-0812">Transmembrane</keyword>
<keyword evidence="3" id="KW-1185">Reference proteome</keyword>
<gene>
    <name evidence="2" type="ORF">GJ691_04910</name>
</gene>
<accession>A0A6I2MI38</accession>
<feature type="transmembrane region" description="Helical" evidence="1">
    <location>
        <begin position="43"/>
        <end position="66"/>
    </location>
</feature>
<protein>
    <recommendedName>
        <fullName evidence="4">Cytochrome C oxidase subunit I</fullName>
    </recommendedName>
</protein>
<reference evidence="2 3" key="1">
    <citation type="submission" date="2019-11" db="EMBL/GenBank/DDBJ databases">
        <title>Maribacter lutea sp. nov., a marine bacterium isolated from intertidal sand.</title>
        <authorList>
            <person name="Liu A."/>
        </authorList>
    </citation>
    <scope>NUCLEOTIDE SEQUENCE [LARGE SCALE GENOMIC DNA]</scope>
    <source>
        <strain evidence="2 3">RZ05</strain>
    </source>
</reference>
<feature type="transmembrane region" description="Helical" evidence="1">
    <location>
        <begin position="141"/>
        <end position="158"/>
    </location>
</feature>
<feature type="transmembrane region" description="Helical" evidence="1">
    <location>
        <begin position="277"/>
        <end position="299"/>
    </location>
</feature>
<feature type="transmembrane region" description="Helical" evidence="1">
    <location>
        <begin position="78"/>
        <end position="95"/>
    </location>
</feature>